<dbReference type="InterPro" id="IPR000014">
    <property type="entry name" value="PAS"/>
</dbReference>
<dbReference type="PROSITE" id="PS50112">
    <property type="entry name" value="PAS"/>
    <property type="match status" value="1"/>
</dbReference>
<dbReference type="SUPFAM" id="SSF55785">
    <property type="entry name" value="PYP-like sensor domain (PAS domain)"/>
    <property type="match status" value="1"/>
</dbReference>
<evidence type="ECO:0000313" key="3">
    <source>
        <dbReference type="Proteomes" id="UP000054567"/>
    </source>
</evidence>
<proteinExistence type="predicted"/>
<reference evidence="3" key="3">
    <citation type="journal article" date="2010" name="Genome Res.">
        <title>Population genomic sequencing of Coccidioides fungi reveals recent hybridization and transposon control.</title>
        <authorList>
            <person name="Neafsey D.E."/>
            <person name="Barker B.M."/>
            <person name="Sharpton T.J."/>
            <person name="Stajich J.E."/>
            <person name="Park D.J."/>
            <person name="Whiston E."/>
            <person name="Hung C.-Y."/>
            <person name="McMahan C."/>
            <person name="White J."/>
            <person name="Sykes S."/>
            <person name="Heiman D."/>
            <person name="Young S."/>
            <person name="Zeng Q."/>
            <person name="Abouelleil A."/>
            <person name="Aftuck L."/>
            <person name="Bessette D."/>
            <person name="Brown A."/>
            <person name="FitzGerald M."/>
            <person name="Lui A."/>
            <person name="Macdonald J.P."/>
            <person name="Priest M."/>
            <person name="Orbach M.J."/>
            <person name="Galgiani J.N."/>
            <person name="Kirkland T.N."/>
            <person name="Cole G.T."/>
            <person name="Birren B.W."/>
            <person name="Henn M.R."/>
            <person name="Taylor J.W."/>
            <person name="Rounsley S.D."/>
        </authorList>
    </citation>
    <scope>NUCLEOTIDE SEQUENCE [LARGE SCALE GENOMIC DNA]</scope>
    <source>
        <strain evidence="3">RMSCC 3488</strain>
    </source>
</reference>
<dbReference type="AlphaFoldDB" id="A0A0J6FK64"/>
<dbReference type="Proteomes" id="UP000054567">
    <property type="component" value="Unassembled WGS sequence"/>
</dbReference>
<reference evidence="2 3" key="1">
    <citation type="submission" date="2007-06" db="EMBL/GenBank/DDBJ databases">
        <title>The Genome Sequence of Coccidioides posadasii RMSCC_3488.</title>
        <authorList>
            <consortium name="Coccidioides Genome Resources Consortium"/>
            <consortium name="The Broad Institute Genome Sequencing Platform"/>
            <person name="Henn M.R."/>
            <person name="Sykes S."/>
            <person name="Young S."/>
            <person name="Jaffe D."/>
            <person name="Berlin A."/>
            <person name="Alvarez P."/>
            <person name="Butler J."/>
            <person name="Gnerre S."/>
            <person name="Grabherr M."/>
            <person name="Mauceli E."/>
            <person name="Brockman W."/>
            <person name="Kodira C."/>
            <person name="Alvarado L."/>
            <person name="Zeng Q."/>
            <person name="Crawford M."/>
            <person name="Antoine C."/>
            <person name="Devon K."/>
            <person name="Galgiani J."/>
            <person name="Orsborn K."/>
            <person name="Lewis M.L."/>
            <person name="Nusbaum C."/>
            <person name="Galagan J."/>
            <person name="Birren B."/>
        </authorList>
    </citation>
    <scope>NUCLEOTIDE SEQUENCE [LARGE SCALE GENOMIC DNA]</scope>
    <source>
        <strain evidence="2 3">RMSCC 3488</strain>
    </source>
</reference>
<dbReference type="Gene3D" id="3.30.450.20">
    <property type="entry name" value="PAS domain"/>
    <property type="match status" value="1"/>
</dbReference>
<feature type="domain" description="PAS" evidence="1">
    <location>
        <begin position="1"/>
        <end position="63"/>
    </location>
</feature>
<dbReference type="Pfam" id="PF08447">
    <property type="entry name" value="PAS_3"/>
    <property type="match status" value="1"/>
</dbReference>
<dbReference type="NCBIfam" id="TIGR00229">
    <property type="entry name" value="sensory_box"/>
    <property type="match status" value="1"/>
</dbReference>
<organism evidence="2 3">
    <name type="scientific">Coccidioides posadasii RMSCC 3488</name>
    <dbReference type="NCBI Taxonomy" id="454284"/>
    <lineage>
        <taxon>Eukaryota</taxon>
        <taxon>Fungi</taxon>
        <taxon>Dikarya</taxon>
        <taxon>Ascomycota</taxon>
        <taxon>Pezizomycotina</taxon>
        <taxon>Eurotiomycetes</taxon>
        <taxon>Eurotiomycetidae</taxon>
        <taxon>Onygenales</taxon>
        <taxon>Onygenaceae</taxon>
        <taxon>Coccidioides</taxon>
    </lineage>
</organism>
<protein>
    <recommendedName>
        <fullName evidence="1">PAS domain-containing protein</fullName>
    </recommendedName>
</protein>
<dbReference type="CDD" id="cd00130">
    <property type="entry name" value="PAS"/>
    <property type="match status" value="1"/>
</dbReference>
<name>A0A0J6FK64_COCPO</name>
<sequence>MEIAFITISDSSQDARIRYVSNSIEDLLGYQPHEVINRSGWEFLHPDEISLAKGIYQRAVRQDKAAALNHFRVRHRAGFWVSCECVFTVVCNTLFARTTVCREGLKCKSKHMCKP</sequence>
<dbReference type="EMBL" id="DS268112">
    <property type="protein sequence ID" value="KMM69805.1"/>
    <property type="molecule type" value="Genomic_DNA"/>
</dbReference>
<evidence type="ECO:0000259" key="1">
    <source>
        <dbReference type="PROSITE" id="PS50112"/>
    </source>
</evidence>
<dbReference type="VEuPathDB" id="FungiDB:CPAG_06118"/>
<reference evidence="3" key="2">
    <citation type="journal article" date="2009" name="Genome Res.">
        <title>Comparative genomic analyses of the human fungal pathogens Coccidioides and their relatives.</title>
        <authorList>
            <person name="Sharpton T.J."/>
            <person name="Stajich J.E."/>
            <person name="Rounsley S.D."/>
            <person name="Gardner M.J."/>
            <person name="Wortman J.R."/>
            <person name="Jordar V.S."/>
            <person name="Maiti R."/>
            <person name="Kodira C.D."/>
            <person name="Neafsey D.E."/>
            <person name="Zeng Q."/>
            <person name="Hung C.-Y."/>
            <person name="McMahan C."/>
            <person name="Muszewska A."/>
            <person name="Grynberg M."/>
            <person name="Mandel M.A."/>
            <person name="Kellner E.M."/>
            <person name="Barker B.M."/>
            <person name="Galgiani J.N."/>
            <person name="Orbach M.J."/>
            <person name="Kirkland T.N."/>
            <person name="Cole G.T."/>
            <person name="Henn M.R."/>
            <person name="Birren B.W."/>
            <person name="Taylor J.W."/>
        </authorList>
    </citation>
    <scope>NUCLEOTIDE SEQUENCE [LARGE SCALE GENOMIC DNA]</scope>
    <source>
        <strain evidence="3">RMSCC 3488</strain>
    </source>
</reference>
<evidence type="ECO:0000313" key="2">
    <source>
        <dbReference type="EMBL" id="KMM69805.1"/>
    </source>
</evidence>
<gene>
    <name evidence="2" type="ORF">CPAG_06118</name>
</gene>
<dbReference type="InterPro" id="IPR013655">
    <property type="entry name" value="PAS_fold_3"/>
</dbReference>
<dbReference type="OrthoDB" id="411251at2759"/>
<dbReference type="InterPro" id="IPR035965">
    <property type="entry name" value="PAS-like_dom_sf"/>
</dbReference>
<accession>A0A0J6FK64</accession>